<comment type="catalytic activity">
    <reaction evidence="6">
        <text>2 a quinone + NADH + H(+) = 2 a 1,4-benzosemiquinone + NAD(+)</text>
        <dbReference type="Rhea" id="RHEA:65952"/>
        <dbReference type="ChEBI" id="CHEBI:15378"/>
        <dbReference type="ChEBI" id="CHEBI:57540"/>
        <dbReference type="ChEBI" id="CHEBI:57945"/>
        <dbReference type="ChEBI" id="CHEBI:132124"/>
        <dbReference type="ChEBI" id="CHEBI:134225"/>
    </reaction>
</comment>
<dbReference type="GO" id="GO:0016652">
    <property type="term" value="F:oxidoreductase activity, acting on NAD(P)H as acceptor"/>
    <property type="evidence" value="ECO:0007669"/>
    <property type="project" value="UniProtKB-UniRule"/>
</dbReference>
<dbReference type="EMBL" id="JACAQK010000002">
    <property type="protein sequence ID" value="NWD34442.1"/>
    <property type="molecule type" value="Genomic_DNA"/>
</dbReference>
<comment type="function">
    <text evidence="6">Quinone reductase that provides resistance to thiol-specific stress caused by electrophilic quinones.</text>
</comment>
<dbReference type="EC" id="1.6.5.-" evidence="6"/>
<evidence type="ECO:0000256" key="4">
    <source>
        <dbReference type="ARBA" id="ARBA00023027"/>
    </source>
</evidence>
<evidence type="ECO:0000256" key="3">
    <source>
        <dbReference type="ARBA" id="ARBA00023002"/>
    </source>
</evidence>
<dbReference type="InterPro" id="IPR023048">
    <property type="entry name" value="NADH:quinone_OxRdtase_FMN_depd"/>
</dbReference>
<evidence type="ECO:0000256" key="6">
    <source>
        <dbReference type="HAMAP-Rule" id="MF_01216"/>
    </source>
</evidence>
<reference evidence="8 9" key="1">
    <citation type="submission" date="2020-04" db="EMBL/GenBank/DDBJ databases">
        <title>Molecular characterization of pseudomonads from Agaricus bisporus reveal novel blotch 2 pathogens in Western Europe.</title>
        <authorList>
            <person name="Taparia T."/>
            <person name="Krijger M."/>
            <person name="Haynes E."/>
            <person name="Elpinstone J.G."/>
            <person name="Noble R."/>
            <person name="Van Der Wolf J."/>
        </authorList>
    </citation>
    <scope>NUCLEOTIDE SEQUENCE [LARGE SCALE GENOMIC DNA]</scope>
    <source>
        <strain evidence="8 9">IPO3746</strain>
    </source>
</reference>
<dbReference type="SUPFAM" id="SSF52218">
    <property type="entry name" value="Flavoproteins"/>
    <property type="match status" value="1"/>
</dbReference>
<dbReference type="InterPro" id="IPR029039">
    <property type="entry name" value="Flavoprotein-like_sf"/>
</dbReference>
<comment type="cofactor">
    <cofactor evidence="6">
        <name>FMN</name>
        <dbReference type="ChEBI" id="CHEBI:58210"/>
    </cofactor>
    <text evidence="6">Binds 1 FMN per subunit.</text>
</comment>
<feature type="domain" description="Flavodoxin-like fold" evidence="7">
    <location>
        <begin position="1"/>
        <end position="195"/>
    </location>
</feature>
<dbReference type="PANTHER" id="PTHR43741">
    <property type="entry name" value="FMN-DEPENDENT NADH-AZOREDUCTASE 1"/>
    <property type="match status" value="1"/>
</dbReference>
<proteinExistence type="inferred from homology"/>
<dbReference type="AlphaFoldDB" id="A0A7Y8AHV3"/>
<comment type="subunit">
    <text evidence="6">Homodimer.</text>
</comment>
<dbReference type="Pfam" id="PF02525">
    <property type="entry name" value="Flavodoxin_2"/>
    <property type="match status" value="1"/>
</dbReference>
<protein>
    <recommendedName>
        <fullName evidence="6">FMN dependent NADH:quinone oxidoreductase</fullName>
        <ecNumber evidence="6">1.6.5.-</ecNumber>
    </recommendedName>
    <alternativeName>
        <fullName evidence="6">Azo-dye reductase</fullName>
    </alternativeName>
    <alternativeName>
        <fullName evidence="6">FMN-dependent NADH-azo compound oxidoreductase</fullName>
    </alternativeName>
    <alternativeName>
        <fullName evidence="6">FMN-dependent NADH-azoreductase</fullName>
        <ecNumber evidence="6">1.7.1.17</ecNumber>
    </alternativeName>
</protein>
<dbReference type="GO" id="GO:0010181">
    <property type="term" value="F:FMN binding"/>
    <property type="evidence" value="ECO:0007669"/>
    <property type="project" value="UniProtKB-UniRule"/>
</dbReference>
<dbReference type="RefSeq" id="WP_016970885.1">
    <property type="nucleotide sequence ID" value="NZ_CP020369.1"/>
</dbReference>
<dbReference type="InterPro" id="IPR003680">
    <property type="entry name" value="Flavodoxin_fold"/>
</dbReference>
<dbReference type="Proteomes" id="UP000549134">
    <property type="component" value="Unassembled WGS sequence"/>
</dbReference>
<dbReference type="HAMAP" id="MF_01216">
    <property type="entry name" value="Azoreductase_type1"/>
    <property type="match status" value="1"/>
</dbReference>
<comment type="catalytic activity">
    <reaction evidence="5">
        <text>N,N-dimethyl-1,4-phenylenediamine + anthranilate + 2 NAD(+) = 2-(4-dimethylaminophenyl)diazenylbenzoate + 2 NADH + 2 H(+)</text>
        <dbReference type="Rhea" id="RHEA:55872"/>
        <dbReference type="ChEBI" id="CHEBI:15378"/>
        <dbReference type="ChEBI" id="CHEBI:15783"/>
        <dbReference type="ChEBI" id="CHEBI:16567"/>
        <dbReference type="ChEBI" id="CHEBI:57540"/>
        <dbReference type="ChEBI" id="CHEBI:57945"/>
        <dbReference type="ChEBI" id="CHEBI:71579"/>
        <dbReference type="EC" id="1.7.1.17"/>
    </reaction>
    <physiologicalReaction direction="right-to-left" evidence="5">
        <dbReference type="Rhea" id="RHEA:55874"/>
    </physiologicalReaction>
</comment>
<dbReference type="GeneID" id="55847750"/>
<keyword evidence="3 6" id="KW-0560">Oxidoreductase</keyword>
<comment type="caution">
    <text evidence="8">The sequence shown here is derived from an EMBL/GenBank/DDBJ whole genome shotgun (WGS) entry which is preliminary data.</text>
</comment>
<organism evidence="8 9">
    <name type="scientific">Pseudomonas tolaasii</name>
    <dbReference type="NCBI Taxonomy" id="29442"/>
    <lineage>
        <taxon>Bacteria</taxon>
        <taxon>Pseudomonadati</taxon>
        <taxon>Pseudomonadota</taxon>
        <taxon>Gammaproteobacteria</taxon>
        <taxon>Pseudomonadales</taxon>
        <taxon>Pseudomonadaceae</taxon>
        <taxon>Pseudomonas</taxon>
    </lineage>
</organism>
<keyword evidence="2 6" id="KW-0288">FMN</keyword>
<keyword evidence="1 6" id="KW-0285">Flavoprotein</keyword>
<dbReference type="GO" id="GO:0009055">
    <property type="term" value="F:electron transfer activity"/>
    <property type="evidence" value="ECO:0007669"/>
    <property type="project" value="UniProtKB-UniRule"/>
</dbReference>
<dbReference type="InterPro" id="IPR050104">
    <property type="entry name" value="FMN-dep_NADH:Q_OxRdtase_AzoR1"/>
</dbReference>
<dbReference type="PANTHER" id="PTHR43741:SF4">
    <property type="entry name" value="FMN-DEPENDENT NADH:QUINONE OXIDOREDUCTASE"/>
    <property type="match status" value="1"/>
</dbReference>
<comment type="function">
    <text evidence="6">Also exhibits azoreductase activity. Catalyzes the reductive cleavage of the azo bond in aromatic azo compounds to the corresponding amines.</text>
</comment>
<dbReference type="GO" id="GO:0016655">
    <property type="term" value="F:oxidoreductase activity, acting on NAD(P)H, quinone or similar compound as acceptor"/>
    <property type="evidence" value="ECO:0007669"/>
    <property type="project" value="InterPro"/>
</dbReference>
<sequence length="198" mass="21452">MKLLHIDSSILKEQSASRQLTVAIAKHLIHITTGIEAIHYDLCAEPIGHLSAAEFLAFKGVEPGDAAAQREVARNTQLLCDFLAADVIIVGAPMYNFSLPSQLKAWLDRIAVAGKTFHYTENGVEGLARGKRVIVASTRGGFYNNGALDHQETYLRGFFAFLGIADITFIRAEGLAFGPDKRNAAIESAVAQIEKLVA</sequence>
<comment type="similarity">
    <text evidence="6">Belongs to the azoreductase type 1 family.</text>
</comment>
<evidence type="ECO:0000256" key="1">
    <source>
        <dbReference type="ARBA" id="ARBA00022630"/>
    </source>
</evidence>
<evidence type="ECO:0000313" key="8">
    <source>
        <dbReference type="EMBL" id="NWD34442.1"/>
    </source>
</evidence>
<evidence type="ECO:0000313" key="9">
    <source>
        <dbReference type="Proteomes" id="UP000549134"/>
    </source>
</evidence>
<dbReference type="EC" id="1.7.1.17" evidence="6"/>
<feature type="binding site" evidence="6">
    <location>
        <begin position="94"/>
        <end position="97"/>
    </location>
    <ligand>
        <name>FMN</name>
        <dbReference type="ChEBI" id="CHEBI:58210"/>
    </ligand>
</feature>
<feature type="binding site" evidence="6">
    <location>
        <begin position="138"/>
        <end position="141"/>
    </location>
    <ligand>
        <name>FMN</name>
        <dbReference type="ChEBI" id="CHEBI:58210"/>
    </ligand>
</feature>
<keyword evidence="4 6" id="KW-0520">NAD</keyword>
<evidence type="ECO:0000259" key="7">
    <source>
        <dbReference type="Pfam" id="PF02525"/>
    </source>
</evidence>
<dbReference type="Gene3D" id="3.40.50.360">
    <property type="match status" value="1"/>
</dbReference>
<feature type="binding site" evidence="6">
    <location>
        <begin position="15"/>
        <end position="17"/>
    </location>
    <ligand>
        <name>FMN</name>
        <dbReference type="ChEBI" id="CHEBI:58210"/>
    </ligand>
</feature>
<accession>A0A7Y8AHV3</accession>
<evidence type="ECO:0000256" key="2">
    <source>
        <dbReference type="ARBA" id="ARBA00022643"/>
    </source>
</evidence>
<gene>
    <name evidence="6" type="primary">azoR</name>
    <name evidence="8" type="ORF">HX787_01145</name>
</gene>
<name>A0A7Y8AHV3_PSETO</name>
<evidence type="ECO:0000256" key="5">
    <source>
        <dbReference type="ARBA" id="ARBA00048542"/>
    </source>
</evidence>
<feature type="binding site" evidence="6">
    <location>
        <position position="9"/>
    </location>
    <ligand>
        <name>FMN</name>
        <dbReference type="ChEBI" id="CHEBI:58210"/>
    </ligand>
</feature>